<feature type="region of interest" description="Disordered" evidence="1">
    <location>
        <begin position="810"/>
        <end position="874"/>
    </location>
</feature>
<feature type="region of interest" description="Disordered" evidence="1">
    <location>
        <begin position="42"/>
        <end position="97"/>
    </location>
</feature>
<feature type="region of interest" description="Disordered" evidence="1">
    <location>
        <begin position="691"/>
        <end position="722"/>
    </location>
</feature>
<feature type="compositionally biased region" description="Low complexity" evidence="1">
    <location>
        <begin position="52"/>
        <end position="70"/>
    </location>
</feature>
<name>A0A9W7ESR3_9STRA</name>
<gene>
    <name evidence="2" type="ORF">TrST_g2309</name>
</gene>
<sequence>MDELDFLFASPETGDQPPPPPASGTTDTSVSAFLDFLEVDDNIVDNDDKAEAQASQTLSSASAPVVPPAVTSGDDFLSWLDDSTGANGPKSPVAVIDEDDSPVKFSSYNTAAVTPTMTAPTPTPTPISTSTSTSTSTTTAAPTSIMDSLALLPNTTVPTWIPTLLPQLPDTPLSIPLLLIFESPQLAQQHLQTYHPYLLKSFQPASNRPPFSDLLLTYHNPTVRLEKSENFYDLSSLLSDLKQQKIDACNQPLPGEENSSFSMDNEAGAIKKKTHYIGVYYKFPFHILRALFEEYNSDSSKDMHKLLEALELIWCRSTSNYWLEGGDDLLSSLKSEVEDVLYNTDGWIWKVMEGINDTLLNEYVKTLTLKEENADATNSNRNRFRVELTKFYEKANPENLKKVPGILERYEGRLNVLNIMMKKKYKNWKDVELEAVKEERTEADYTFYDSLVFKIPVAEVMGDLINRRGRRRNIIDLRDVQDGDTKQAKLPVAVNADLNKLRDGDMKMIEDLEVFKGTGELVIVSSGYSTLKSLGVELGKKGVERVDEDHKLEQEAAMWFVKSGFSGVVVLDEGWGGVMKWCLENDQCEVLENYEEEDEEWTQYYKGFKGTVGEDRILRASESVKGALDNVKTSFMNIAKRVEVPPVAPTLTGSSSASEDEKEGKKEGPGVVLSGGAEALGNSLKDSFASLSFGKKKNPTHESSSPLPNPQITPNADAKPADVRSKLSGLFSSANGEDKSEVREKLKSIFSSRDGSNQEKIEVNGNGEGGGSKPNTPLKVPRLSVNVPNFGSISGAMSENLKLMKNDLGSIKTPDFGAMPDFKSMMGKKESKKAEGETGEGKDGLEIEEMDFGESPNFGAGSTKEMEGFSIEDD</sequence>
<feature type="region of interest" description="Disordered" evidence="1">
    <location>
        <begin position="748"/>
        <end position="783"/>
    </location>
</feature>
<dbReference type="EMBL" id="BRXY01000357">
    <property type="protein sequence ID" value="GMH89372.1"/>
    <property type="molecule type" value="Genomic_DNA"/>
</dbReference>
<keyword evidence="3" id="KW-1185">Reference proteome</keyword>
<protein>
    <recommendedName>
        <fullName evidence="4">Rhodanese domain-containing protein</fullName>
    </recommendedName>
</protein>
<organism evidence="2 3">
    <name type="scientific">Triparma strigata</name>
    <dbReference type="NCBI Taxonomy" id="1606541"/>
    <lineage>
        <taxon>Eukaryota</taxon>
        <taxon>Sar</taxon>
        <taxon>Stramenopiles</taxon>
        <taxon>Ochrophyta</taxon>
        <taxon>Bolidophyceae</taxon>
        <taxon>Parmales</taxon>
        <taxon>Triparmaceae</taxon>
        <taxon>Triparma</taxon>
    </lineage>
</organism>
<dbReference type="AlphaFoldDB" id="A0A9W7ESR3"/>
<comment type="caution">
    <text evidence="2">The sequence shown here is derived from an EMBL/GenBank/DDBJ whole genome shotgun (WGS) entry which is preliminary data.</text>
</comment>
<evidence type="ECO:0000313" key="2">
    <source>
        <dbReference type="EMBL" id="GMH89372.1"/>
    </source>
</evidence>
<evidence type="ECO:0000313" key="3">
    <source>
        <dbReference type="Proteomes" id="UP001165085"/>
    </source>
</evidence>
<dbReference type="OrthoDB" id="10511559at2759"/>
<feature type="region of interest" description="Disordered" evidence="1">
    <location>
        <begin position="115"/>
        <end position="140"/>
    </location>
</feature>
<feature type="compositionally biased region" description="Basic and acidic residues" evidence="1">
    <location>
        <begin position="827"/>
        <end position="845"/>
    </location>
</feature>
<evidence type="ECO:0008006" key="4">
    <source>
        <dbReference type="Google" id="ProtNLM"/>
    </source>
</evidence>
<dbReference type="Proteomes" id="UP001165085">
    <property type="component" value="Unassembled WGS sequence"/>
</dbReference>
<feature type="region of interest" description="Disordered" evidence="1">
    <location>
        <begin position="647"/>
        <end position="677"/>
    </location>
</feature>
<reference evidence="3" key="1">
    <citation type="journal article" date="2023" name="Commun. Biol.">
        <title>Genome analysis of Parmales, the sister group of diatoms, reveals the evolutionary specialization of diatoms from phago-mixotrophs to photoautotrophs.</title>
        <authorList>
            <person name="Ban H."/>
            <person name="Sato S."/>
            <person name="Yoshikawa S."/>
            <person name="Yamada K."/>
            <person name="Nakamura Y."/>
            <person name="Ichinomiya M."/>
            <person name="Sato N."/>
            <person name="Blanc-Mathieu R."/>
            <person name="Endo H."/>
            <person name="Kuwata A."/>
            <person name="Ogata H."/>
        </authorList>
    </citation>
    <scope>NUCLEOTIDE SEQUENCE [LARGE SCALE GENOMIC DNA]</scope>
    <source>
        <strain evidence="3">NIES 3701</strain>
    </source>
</reference>
<feature type="compositionally biased region" description="Polar residues" evidence="1">
    <location>
        <begin position="701"/>
        <end position="714"/>
    </location>
</feature>
<evidence type="ECO:0000256" key="1">
    <source>
        <dbReference type="SAM" id="MobiDB-lite"/>
    </source>
</evidence>
<feature type="region of interest" description="Disordered" evidence="1">
    <location>
        <begin position="1"/>
        <end position="29"/>
    </location>
</feature>
<proteinExistence type="predicted"/>
<accession>A0A9W7ESR3</accession>